<name>A0A218VWU1_PUNGR</name>
<sequence length="83" mass="9417">MMCSPYFPLQILNPHKPTSNYRLDTSNVLLGYGIRNRMDLLIPGFPHHTCVGLPNKLLHKLPATTLPPSMLISPHHSNHPHFE</sequence>
<dbReference type="Proteomes" id="UP000197138">
    <property type="component" value="Unassembled WGS sequence"/>
</dbReference>
<gene>
    <name evidence="1" type="ORF">CDL15_Pgr028762</name>
</gene>
<proteinExistence type="predicted"/>
<dbReference type="AlphaFoldDB" id="A0A218VWU1"/>
<reference evidence="2" key="1">
    <citation type="journal article" date="2017" name="Plant J.">
        <title>The pomegranate (Punica granatum L.) genome and the genomics of punicalagin biosynthesis.</title>
        <authorList>
            <person name="Qin G."/>
            <person name="Xu C."/>
            <person name="Ming R."/>
            <person name="Tang H."/>
            <person name="Guyot R."/>
            <person name="Kramer E.M."/>
            <person name="Hu Y."/>
            <person name="Yi X."/>
            <person name="Qi Y."/>
            <person name="Xu X."/>
            <person name="Gao Z."/>
            <person name="Pan H."/>
            <person name="Jian J."/>
            <person name="Tian Y."/>
            <person name="Yue Z."/>
            <person name="Xu Y."/>
        </authorList>
    </citation>
    <scope>NUCLEOTIDE SEQUENCE [LARGE SCALE GENOMIC DNA]</scope>
    <source>
        <strain evidence="2">cv. Dabenzi</strain>
    </source>
</reference>
<evidence type="ECO:0000313" key="2">
    <source>
        <dbReference type="Proteomes" id="UP000197138"/>
    </source>
</evidence>
<organism evidence="1 2">
    <name type="scientific">Punica granatum</name>
    <name type="common">Pomegranate</name>
    <dbReference type="NCBI Taxonomy" id="22663"/>
    <lineage>
        <taxon>Eukaryota</taxon>
        <taxon>Viridiplantae</taxon>
        <taxon>Streptophyta</taxon>
        <taxon>Embryophyta</taxon>
        <taxon>Tracheophyta</taxon>
        <taxon>Spermatophyta</taxon>
        <taxon>Magnoliopsida</taxon>
        <taxon>eudicotyledons</taxon>
        <taxon>Gunneridae</taxon>
        <taxon>Pentapetalae</taxon>
        <taxon>rosids</taxon>
        <taxon>malvids</taxon>
        <taxon>Myrtales</taxon>
        <taxon>Lythraceae</taxon>
        <taxon>Punica</taxon>
    </lineage>
</organism>
<accession>A0A218VWU1</accession>
<dbReference type="EMBL" id="MTKT01005739">
    <property type="protein sequence ID" value="OWM65044.1"/>
    <property type="molecule type" value="Genomic_DNA"/>
</dbReference>
<protein>
    <submittedName>
        <fullName evidence="1">Uncharacterized protein</fullName>
    </submittedName>
</protein>
<comment type="caution">
    <text evidence="1">The sequence shown here is derived from an EMBL/GenBank/DDBJ whole genome shotgun (WGS) entry which is preliminary data.</text>
</comment>
<evidence type="ECO:0000313" key="1">
    <source>
        <dbReference type="EMBL" id="OWM65044.1"/>
    </source>
</evidence>